<comment type="caution">
    <text evidence="4">The sequence shown here is derived from an EMBL/GenBank/DDBJ whole genome shotgun (WGS) entry which is preliminary data.</text>
</comment>
<name>A0A8I2YJ51_9AGAM</name>
<organism evidence="4 5">
    <name type="scientific">Boletus reticuloceps</name>
    <dbReference type="NCBI Taxonomy" id="495285"/>
    <lineage>
        <taxon>Eukaryota</taxon>
        <taxon>Fungi</taxon>
        <taxon>Dikarya</taxon>
        <taxon>Basidiomycota</taxon>
        <taxon>Agaricomycotina</taxon>
        <taxon>Agaricomycetes</taxon>
        <taxon>Agaricomycetidae</taxon>
        <taxon>Boletales</taxon>
        <taxon>Boletineae</taxon>
        <taxon>Boletaceae</taxon>
        <taxon>Boletoideae</taxon>
        <taxon>Boletus</taxon>
    </lineage>
</organism>
<keyword evidence="1" id="KW-0813">Transport</keyword>
<dbReference type="GO" id="GO:0016020">
    <property type="term" value="C:membrane"/>
    <property type="evidence" value="ECO:0007669"/>
    <property type="project" value="TreeGrafter"/>
</dbReference>
<dbReference type="EMBL" id="JAGFBS010000024">
    <property type="protein sequence ID" value="KAG6372986.1"/>
    <property type="molecule type" value="Genomic_DNA"/>
</dbReference>
<dbReference type="Pfam" id="PF04421">
    <property type="entry name" value="Mss4"/>
    <property type="match status" value="1"/>
</dbReference>
<sequence length="169" mass="18161">MSTSLPPGILEALQIAPGTAPDGRTFQEVLLDLTLAHASDDGVLTNKYDLLCPRGCRSVILKRGVGQLVERSGIEMDSPGHPVDPALDPLPAPPATVQWWLVTPSPMTFENIGFSRSVVRTGDNTASPKPMKFLICADCDVGPLGWCEEGGKEFWLACSRVKYAVPLSD</sequence>
<dbReference type="PANTHER" id="PTHR13276:SF0">
    <property type="entry name" value="GUANINE NUCLEOTIDE EXCHANGE FACTOR MSS4"/>
    <property type="match status" value="1"/>
</dbReference>
<dbReference type="PROSITE" id="PS51796">
    <property type="entry name" value="MSS4"/>
    <property type="match status" value="1"/>
</dbReference>
<evidence type="ECO:0000256" key="1">
    <source>
        <dbReference type="ARBA" id="ARBA00022448"/>
    </source>
</evidence>
<keyword evidence="3" id="KW-0653">Protein transport</keyword>
<keyword evidence="5" id="KW-1185">Reference proteome</keyword>
<dbReference type="InterPro" id="IPR007515">
    <property type="entry name" value="Mss4"/>
</dbReference>
<dbReference type="GO" id="GO:0005085">
    <property type="term" value="F:guanyl-nucleotide exchange factor activity"/>
    <property type="evidence" value="ECO:0007669"/>
    <property type="project" value="UniProtKB-KW"/>
</dbReference>
<dbReference type="InterPro" id="IPR011323">
    <property type="entry name" value="Mss4/transl-control_tumour"/>
</dbReference>
<evidence type="ECO:0000256" key="3">
    <source>
        <dbReference type="ARBA" id="ARBA00022927"/>
    </source>
</evidence>
<dbReference type="GO" id="GO:0008270">
    <property type="term" value="F:zinc ion binding"/>
    <property type="evidence" value="ECO:0007669"/>
    <property type="project" value="TreeGrafter"/>
</dbReference>
<dbReference type="GO" id="GO:0006892">
    <property type="term" value="P:post-Golgi vesicle-mediated transport"/>
    <property type="evidence" value="ECO:0007669"/>
    <property type="project" value="TreeGrafter"/>
</dbReference>
<keyword evidence="2" id="KW-0344">Guanine-nucleotide releasing factor</keyword>
<reference evidence="4" key="1">
    <citation type="submission" date="2021-03" db="EMBL/GenBank/DDBJ databases">
        <title>Evolutionary innovations through gain and loss of genes in the ectomycorrhizal Boletales.</title>
        <authorList>
            <person name="Wu G."/>
            <person name="Miyauchi S."/>
            <person name="Morin E."/>
            <person name="Yang Z.-L."/>
            <person name="Xu J."/>
            <person name="Martin F.M."/>
        </authorList>
    </citation>
    <scope>NUCLEOTIDE SEQUENCE</scope>
    <source>
        <strain evidence="4">BR01</strain>
    </source>
</reference>
<dbReference type="AlphaFoldDB" id="A0A8I2YJ51"/>
<dbReference type="GO" id="GO:0005829">
    <property type="term" value="C:cytosol"/>
    <property type="evidence" value="ECO:0007669"/>
    <property type="project" value="TreeGrafter"/>
</dbReference>
<dbReference type="InterPro" id="IPR011057">
    <property type="entry name" value="Mss4-like_sf"/>
</dbReference>
<accession>A0A8I2YJ51</accession>
<dbReference type="GO" id="GO:0007264">
    <property type="term" value="P:small GTPase-mediated signal transduction"/>
    <property type="evidence" value="ECO:0007669"/>
    <property type="project" value="InterPro"/>
</dbReference>
<gene>
    <name evidence="4" type="ORF">JVT61DRAFT_7033</name>
</gene>
<evidence type="ECO:0000256" key="2">
    <source>
        <dbReference type="ARBA" id="ARBA00022658"/>
    </source>
</evidence>
<dbReference type="SUPFAM" id="SSF51316">
    <property type="entry name" value="Mss4-like"/>
    <property type="match status" value="1"/>
</dbReference>
<dbReference type="OrthoDB" id="30840at2759"/>
<dbReference type="Gene3D" id="2.170.150.10">
    <property type="entry name" value="Metal Binding Protein, Guanine Nucleotide Exchange Factor, Chain A"/>
    <property type="match status" value="1"/>
</dbReference>
<evidence type="ECO:0000313" key="4">
    <source>
        <dbReference type="EMBL" id="KAG6372986.1"/>
    </source>
</evidence>
<dbReference type="GO" id="GO:0015031">
    <property type="term" value="P:protein transport"/>
    <property type="evidence" value="ECO:0007669"/>
    <property type="project" value="UniProtKB-KW"/>
</dbReference>
<dbReference type="Proteomes" id="UP000683000">
    <property type="component" value="Unassembled WGS sequence"/>
</dbReference>
<proteinExistence type="predicted"/>
<evidence type="ECO:0000313" key="5">
    <source>
        <dbReference type="Proteomes" id="UP000683000"/>
    </source>
</evidence>
<dbReference type="PANTHER" id="PTHR13276">
    <property type="entry name" value="GUANINE NUCLEOTIDE EXCHANGE FACTOR MSS4"/>
    <property type="match status" value="1"/>
</dbReference>
<protein>
    <submittedName>
        <fullName evidence="4">Mss4-like protein</fullName>
    </submittedName>
</protein>